<feature type="transmembrane region" description="Helical" evidence="1">
    <location>
        <begin position="152"/>
        <end position="168"/>
    </location>
</feature>
<organism evidence="3 4">
    <name type="scientific">Mycobacterium kiyosense</name>
    <dbReference type="NCBI Taxonomy" id="2871094"/>
    <lineage>
        <taxon>Bacteria</taxon>
        <taxon>Bacillati</taxon>
        <taxon>Actinomycetota</taxon>
        <taxon>Actinomycetes</taxon>
        <taxon>Mycobacteriales</taxon>
        <taxon>Mycobacteriaceae</taxon>
        <taxon>Mycobacterium</taxon>
    </lineage>
</organism>
<feature type="transmembrane region" description="Helical" evidence="1">
    <location>
        <begin position="429"/>
        <end position="448"/>
    </location>
</feature>
<dbReference type="EMBL" id="BRZI01000013">
    <property type="protein sequence ID" value="GLD30437.1"/>
    <property type="molecule type" value="Genomic_DNA"/>
</dbReference>
<dbReference type="RefSeq" id="WP_238305834.1">
    <property type="nucleotide sequence ID" value="NZ_BRXE01000019.1"/>
</dbReference>
<evidence type="ECO:0000256" key="1">
    <source>
        <dbReference type="SAM" id="Phobius"/>
    </source>
</evidence>
<feature type="transmembrane region" description="Helical" evidence="1">
    <location>
        <begin position="338"/>
        <end position="356"/>
    </location>
</feature>
<dbReference type="AlphaFoldDB" id="A0A9P3UZG0"/>
<comment type="caution">
    <text evidence="3">The sequence shown here is derived from an EMBL/GenBank/DDBJ whole genome shotgun (WGS) entry which is preliminary data.</text>
</comment>
<dbReference type="GeneID" id="83628523"/>
<accession>A0A9P3UZG0</accession>
<sequence>MKQRVEALEEPISAVEDPFENAVRVEEDVLATEDVPAIKQQPDRIANQSNLYQNISFAFCVLFGLAMIANTHAASDGVWYWYSVFFAAGKHLYSDMHLVLQPVYVLETSAFMAVLGKGWLVSKIPAVLHLVAYCLALRLLMRRTSLSDAGKGIVLACAFFVTVSFEAYRFDDYHVLADCFVLYSLLALLALQKASSAVRAQGMVALLGALSGLALTTRPNDGAALIVAVVLGIMCLAPARKLLSLLAYGVATGLTVQIVVALTGDSLHDYVTSTLLNAAGNKGGTLDILLHPLRLPWSRVVWLCHGFQSSVAAGCAFFALIWVFALRPLGRKHGWKRIVFAAVGLAMMIDWAYALYVTLIRDNVALVIIYSPLVILAYGLCLWVGWKFILWLLGSPRVRDWDTREILIFIPLGQLASASMSSGESHFDLYSPVAVLIVVLAICSPIHVKKQWIREFLYASAVLLICSTVVYRFHDPCHWHTYSEKPMFSGRTVYHHPDYGPMVISTELLHMIKPVCETIEEKGPDNDLLSIPLPYANYFCAIPPWNNAVQTFFDISCEQTIQNLITELRNSPPKWIFLQRELKILRLHEVVYNHGNPLPHRLLNDMIEQKINDGAWKVVYTSDFGNSVKWDNKWLLIQTR</sequence>
<protein>
    <submittedName>
        <fullName evidence="3">Uncharacterized protein</fullName>
    </submittedName>
</protein>
<dbReference type="EMBL" id="BRXE01000019">
    <property type="protein sequence ID" value="GLB83017.1"/>
    <property type="molecule type" value="Genomic_DNA"/>
</dbReference>
<keyword evidence="4" id="KW-1185">Reference proteome</keyword>
<reference evidence="3" key="1">
    <citation type="submission" date="2022-08" db="EMBL/GenBank/DDBJ databases">
        <title>Mycobacterium kiyosense sp. nov., scotochromogenic slow-glowing species isolated from respiratory specimens.</title>
        <authorList>
            <person name="Fukano H."/>
            <person name="Kazumi Y."/>
            <person name="Sakagami N."/>
            <person name="Ato M."/>
            <person name="Mitarai S."/>
            <person name="Hoshino Y."/>
        </authorList>
    </citation>
    <scope>NUCLEOTIDE SEQUENCE</scope>
    <source>
        <strain evidence="3">1413</strain>
        <strain evidence="2">SRL2020-028</strain>
    </source>
</reference>
<dbReference type="Proteomes" id="UP001064782">
    <property type="component" value="Unassembled WGS sequence"/>
</dbReference>
<keyword evidence="1" id="KW-0812">Transmembrane</keyword>
<name>A0A9P3UZG0_9MYCO</name>
<keyword evidence="1" id="KW-0472">Membrane</keyword>
<evidence type="ECO:0000313" key="2">
    <source>
        <dbReference type="EMBL" id="GLB83017.1"/>
    </source>
</evidence>
<feature type="transmembrane region" description="Helical" evidence="1">
    <location>
        <begin position="120"/>
        <end position="140"/>
    </location>
</feature>
<keyword evidence="1" id="KW-1133">Transmembrane helix</keyword>
<feature type="transmembrane region" description="Helical" evidence="1">
    <location>
        <begin position="246"/>
        <end position="264"/>
    </location>
</feature>
<dbReference type="Proteomes" id="UP001165663">
    <property type="component" value="Unassembled WGS sequence"/>
</dbReference>
<feature type="transmembrane region" description="Helical" evidence="1">
    <location>
        <begin position="174"/>
        <end position="191"/>
    </location>
</feature>
<feature type="transmembrane region" description="Helical" evidence="1">
    <location>
        <begin position="300"/>
        <end position="326"/>
    </location>
</feature>
<evidence type="ECO:0000313" key="3">
    <source>
        <dbReference type="EMBL" id="GLD30437.1"/>
    </source>
</evidence>
<evidence type="ECO:0000313" key="4">
    <source>
        <dbReference type="Proteomes" id="UP001064782"/>
    </source>
</evidence>
<gene>
    <name evidence="3" type="ORF">Mkiyose1413_23200</name>
    <name evidence="2" type="ORF">SRL2020028_22730</name>
</gene>
<feature type="transmembrane region" description="Helical" evidence="1">
    <location>
        <begin position="51"/>
        <end position="68"/>
    </location>
</feature>
<feature type="transmembrane region" description="Helical" evidence="1">
    <location>
        <begin position="368"/>
        <end position="394"/>
    </location>
</feature>
<proteinExistence type="predicted"/>